<protein>
    <submittedName>
        <fullName evidence="2">Uncharacterized protein</fullName>
    </submittedName>
</protein>
<name>A0A9P6K544_9FUNG</name>
<feature type="non-terminal residue" evidence="2">
    <location>
        <position position="172"/>
    </location>
</feature>
<evidence type="ECO:0000256" key="1">
    <source>
        <dbReference type="SAM" id="MobiDB-lite"/>
    </source>
</evidence>
<dbReference type="OrthoDB" id="2438604at2759"/>
<feature type="compositionally biased region" description="Polar residues" evidence="1">
    <location>
        <begin position="9"/>
        <end position="23"/>
    </location>
</feature>
<feature type="region of interest" description="Disordered" evidence="1">
    <location>
        <begin position="1"/>
        <end position="64"/>
    </location>
</feature>
<reference evidence="2" key="1">
    <citation type="journal article" date="2020" name="Fungal Divers.">
        <title>Resolving the Mortierellaceae phylogeny through synthesis of multi-gene phylogenetics and phylogenomics.</title>
        <authorList>
            <person name="Vandepol N."/>
            <person name="Liber J."/>
            <person name="Desiro A."/>
            <person name="Na H."/>
            <person name="Kennedy M."/>
            <person name="Barry K."/>
            <person name="Grigoriev I.V."/>
            <person name="Miller A.N."/>
            <person name="O'Donnell K."/>
            <person name="Stajich J.E."/>
            <person name="Bonito G."/>
        </authorList>
    </citation>
    <scope>NUCLEOTIDE SEQUENCE</scope>
    <source>
        <strain evidence="2">KOD1015</strain>
    </source>
</reference>
<dbReference type="EMBL" id="JAABOA010007191">
    <property type="protein sequence ID" value="KAF9547401.1"/>
    <property type="molecule type" value="Genomic_DNA"/>
</dbReference>
<accession>A0A9P6K544</accession>
<evidence type="ECO:0000313" key="2">
    <source>
        <dbReference type="EMBL" id="KAF9547401.1"/>
    </source>
</evidence>
<gene>
    <name evidence="2" type="ORF">BGW38_009629</name>
</gene>
<evidence type="ECO:0000313" key="3">
    <source>
        <dbReference type="Proteomes" id="UP000780801"/>
    </source>
</evidence>
<sequence length="172" mass="19054">MELDLECSPENSAEQAEGNSDNTVLAIGNVVSNDQENGHRTPNEGAETGRFSSPGIGQECSRPKSSLVDECMERRREEVRLEGASEATVSILFDNNQLIRRRKAYSPAQSAYIKWAELSGVSPLKPNVMTLINFLSHGHINLKWLPTTVLAYKAAIFAMYQDKSVLEQSKLL</sequence>
<comment type="caution">
    <text evidence="2">The sequence shown here is derived from an EMBL/GenBank/DDBJ whole genome shotgun (WGS) entry which is preliminary data.</text>
</comment>
<dbReference type="Proteomes" id="UP000780801">
    <property type="component" value="Unassembled WGS sequence"/>
</dbReference>
<keyword evidence="3" id="KW-1185">Reference proteome</keyword>
<dbReference type="AlphaFoldDB" id="A0A9P6K544"/>
<organism evidence="2 3">
    <name type="scientific">Lunasporangiospora selenospora</name>
    <dbReference type="NCBI Taxonomy" id="979761"/>
    <lineage>
        <taxon>Eukaryota</taxon>
        <taxon>Fungi</taxon>
        <taxon>Fungi incertae sedis</taxon>
        <taxon>Mucoromycota</taxon>
        <taxon>Mortierellomycotina</taxon>
        <taxon>Mortierellomycetes</taxon>
        <taxon>Mortierellales</taxon>
        <taxon>Mortierellaceae</taxon>
        <taxon>Lunasporangiospora</taxon>
    </lineage>
</organism>
<proteinExistence type="predicted"/>